<dbReference type="InterPro" id="IPR036291">
    <property type="entry name" value="NAD(P)-bd_dom_sf"/>
</dbReference>
<keyword evidence="3" id="KW-0560">Oxidoreductase</keyword>
<name>A0A8E2JDF2_9PEZI</name>
<dbReference type="PANTHER" id="PTHR24320">
    <property type="entry name" value="RETINOL DEHYDROGENASE"/>
    <property type="match status" value="1"/>
</dbReference>
<evidence type="ECO:0000256" key="3">
    <source>
        <dbReference type="ARBA" id="ARBA00023002"/>
    </source>
</evidence>
<evidence type="ECO:0000256" key="2">
    <source>
        <dbReference type="ARBA" id="ARBA00022857"/>
    </source>
</evidence>
<dbReference type="OrthoDB" id="191139at2759"/>
<keyword evidence="2" id="KW-0521">NADP</keyword>
<dbReference type="Gene3D" id="3.40.50.720">
    <property type="entry name" value="NAD(P)-binding Rossmann-like Domain"/>
    <property type="match status" value="1"/>
</dbReference>
<keyword evidence="5" id="KW-1185">Reference proteome</keyword>
<dbReference type="PANTHER" id="PTHR24320:SF236">
    <property type="entry name" value="SHORT-CHAIN DEHYDROGENASE-RELATED"/>
    <property type="match status" value="1"/>
</dbReference>
<accession>A0A8E2JDF2</accession>
<dbReference type="EMBL" id="KV745088">
    <property type="protein sequence ID" value="OCK77974.1"/>
    <property type="molecule type" value="Genomic_DNA"/>
</dbReference>
<dbReference type="SUPFAM" id="SSF51735">
    <property type="entry name" value="NAD(P)-binding Rossmann-fold domains"/>
    <property type="match status" value="1"/>
</dbReference>
<gene>
    <name evidence="4" type="ORF">K432DRAFT_444946</name>
</gene>
<dbReference type="PRINTS" id="PR00081">
    <property type="entry name" value="GDHRDH"/>
</dbReference>
<dbReference type="Pfam" id="PF00106">
    <property type="entry name" value="adh_short"/>
    <property type="match status" value="1"/>
</dbReference>
<comment type="similarity">
    <text evidence="1">Belongs to the short-chain dehydrogenases/reductases (SDR) family.</text>
</comment>
<reference evidence="4 5" key="1">
    <citation type="journal article" date="2016" name="Nat. Commun.">
        <title>Ectomycorrhizal ecology is imprinted in the genome of the dominant symbiotic fungus Cenococcum geophilum.</title>
        <authorList>
            <consortium name="DOE Joint Genome Institute"/>
            <person name="Peter M."/>
            <person name="Kohler A."/>
            <person name="Ohm R.A."/>
            <person name="Kuo A."/>
            <person name="Krutzmann J."/>
            <person name="Morin E."/>
            <person name="Arend M."/>
            <person name="Barry K.W."/>
            <person name="Binder M."/>
            <person name="Choi C."/>
            <person name="Clum A."/>
            <person name="Copeland A."/>
            <person name="Grisel N."/>
            <person name="Haridas S."/>
            <person name="Kipfer T."/>
            <person name="LaButti K."/>
            <person name="Lindquist E."/>
            <person name="Lipzen A."/>
            <person name="Maire R."/>
            <person name="Meier B."/>
            <person name="Mihaltcheva S."/>
            <person name="Molinier V."/>
            <person name="Murat C."/>
            <person name="Poggeler S."/>
            <person name="Quandt C.A."/>
            <person name="Sperisen C."/>
            <person name="Tritt A."/>
            <person name="Tisserant E."/>
            <person name="Crous P.W."/>
            <person name="Henrissat B."/>
            <person name="Nehls U."/>
            <person name="Egli S."/>
            <person name="Spatafora J.W."/>
            <person name="Grigoriev I.V."/>
            <person name="Martin F.M."/>
        </authorList>
    </citation>
    <scope>NUCLEOTIDE SEQUENCE [LARGE SCALE GENOMIC DNA]</scope>
    <source>
        <strain evidence="4 5">CBS 459.81</strain>
    </source>
</reference>
<proteinExistence type="inferred from homology"/>
<evidence type="ECO:0000313" key="5">
    <source>
        <dbReference type="Proteomes" id="UP000250266"/>
    </source>
</evidence>
<sequence length="322" mass="35002">MSVFSQAFPPSPTFTEKDLHDQTGKVTLITGAASGVGLALAHILYSLNGTIYIAARSASRCSSAISTILKAYPLSKGRLEPLVLDLADLETVKKAAAAFVDERLHVLVHNAGVMMTPEGERTKNGHDLEMGTNCLGPYLLSVLLEPVMRRTAVAEKAADTSSVRVVWVSSMIAANAPKGGVVMEAGRPTEKFKKMERYMQTKAGVVLLASEFAKKLGGEGIISVSINPGLIRTELQRHVSAVERRIMHMVFKEAKFGAYTELYAGFSPDVTTADNGRFCIPWGRKGEIPAHMRESLKSNMEGGTGVSKQFFDWCDAETREFM</sequence>
<dbReference type="GO" id="GO:0016491">
    <property type="term" value="F:oxidoreductase activity"/>
    <property type="evidence" value="ECO:0007669"/>
    <property type="project" value="UniProtKB-KW"/>
</dbReference>
<evidence type="ECO:0000313" key="4">
    <source>
        <dbReference type="EMBL" id="OCK77974.1"/>
    </source>
</evidence>
<protein>
    <submittedName>
        <fullName evidence="4">NAD(P)-binding protein</fullName>
    </submittedName>
</protein>
<evidence type="ECO:0000256" key="1">
    <source>
        <dbReference type="ARBA" id="ARBA00006484"/>
    </source>
</evidence>
<organism evidence="4 5">
    <name type="scientific">Lepidopterella palustris CBS 459.81</name>
    <dbReference type="NCBI Taxonomy" id="1314670"/>
    <lineage>
        <taxon>Eukaryota</taxon>
        <taxon>Fungi</taxon>
        <taxon>Dikarya</taxon>
        <taxon>Ascomycota</taxon>
        <taxon>Pezizomycotina</taxon>
        <taxon>Dothideomycetes</taxon>
        <taxon>Pleosporomycetidae</taxon>
        <taxon>Mytilinidiales</taxon>
        <taxon>Argynnaceae</taxon>
        <taxon>Lepidopterella</taxon>
    </lineage>
</organism>
<dbReference type="InterPro" id="IPR002347">
    <property type="entry name" value="SDR_fam"/>
</dbReference>
<dbReference type="Proteomes" id="UP000250266">
    <property type="component" value="Unassembled WGS sequence"/>
</dbReference>
<dbReference type="AlphaFoldDB" id="A0A8E2JDF2"/>